<dbReference type="GO" id="GO:0005634">
    <property type="term" value="C:nucleus"/>
    <property type="evidence" value="ECO:0007669"/>
    <property type="project" value="TreeGrafter"/>
</dbReference>
<dbReference type="Pfam" id="PF00069">
    <property type="entry name" value="Pkinase"/>
    <property type="match status" value="1"/>
</dbReference>
<evidence type="ECO:0000259" key="1">
    <source>
        <dbReference type="PROSITE" id="PS50011"/>
    </source>
</evidence>
<organism evidence="2 3">
    <name type="scientific">Smittium mucronatum</name>
    <dbReference type="NCBI Taxonomy" id="133383"/>
    <lineage>
        <taxon>Eukaryota</taxon>
        <taxon>Fungi</taxon>
        <taxon>Fungi incertae sedis</taxon>
        <taxon>Zoopagomycota</taxon>
        <taxon>Kickxellomycotina</taxon>
        <taxon>Harpellomycetes</taxon>
        <taxon>Harpellales</taxon>
        <taxon>Legeriomycetaceae</taxon>
        <taxon>Smittium</taxon>
    </lineage>
</organism>
<dbReference type="InterPro" id="IPR000719">
    <property type="entry name" value="Prot_kinase_dom"/>
</dbReference>
<dbReference type="Gene3D" id="1.10.510.10">
    <property type="entry name" value="Transferase(Phosphotransferase) domain 1"/>
    <property type="match status" value="2"/>
</dbReference>
<dbReference type="GO" id="GO:0005524">
    <property type="term" value="F:ATP binding"/>
    <property type="evidence" value="ECO:0007669"/>
    <property type="project" value="InterPro"/>
</dbReference>
<keyword evidence="3" id="KW-1185">Reference proteome</keyword>
<dbReference type="InterPro" id="IPR011009">
    <property type="entry name" value="Kinase-like_dom_sf"/>
</dbReference>
<dbReference type="AlphaFoldDB" id="A0A1R0H1Q6"/>
<keyword evidence="2" id="KW-0808">Transferase</keyword>
<name>A0A1R0H1Q6_9FUNG</name>
<dbReference type="EMBL" id="LSSL01001094">
    <property type="protein sequence ID" value="OLY83055.1"/>
    <property type="molecule type" value="Genomic_DNA"/>
</dbReference>
<dbReference type="SMART" id="SM00220">
    <property type="entry name" value="S_TKc"/>
    <property type="match status" value="1"/>
</dbReference>
<dbReference type="Proteomes" id="UP000187455">
    <property type="component" value="Unassembled WGS sequence"/>
</dbReference>
<sequence length="611" mass="68177">MIDIPSIGSLNCPNNVNLNTVTDPQFSSSIPKSVPFSQNNSPVNNFLSIEPEILPNSLPLIQDDDINPASNLKIQSSRNSIMSKTKAETLFSLEAPLEKLSQYIIDPSSPPIVAPLSRVDFGIRTSDSTKVVFKTVFDHSLAQKEINMLEKIINAHVPNTLTYIDAFKNSSGHQVFVFPRLNRFNTSNKDLVDISIVTRDLLTTLSCLHSVGIVHLDVNPSNLLSEPGHPNSVTLIDFGLAHCISQKTELPKCGTFGFISPEVISGHSSDGRSDIYSLGIILGTMLLEFIPSVDLRFLGSANVTHETVNLIVDQLDVFLKAYGFDHPIRLIPSHPHISDRVHSSSQNRPNIHPHQFGTNSSNCSLSTTVGYEFHSNTYLHSSDLSDINDDPSISDLYASGFSNNHLTSIIRSDLDHCDSLEYNSRTVSPPFYQSSLARPPSSSFYSIKNSQAYSDSFHHNSRDDNRLSESFSHMRDCSPINISYNNYKDLDIPISVLHAADLLRQLLQESPENRPTATQALSHPLFRYFDDDTSHNLQNVSRNISSVSKQRDMEGENSELLNYFKNTKSTDIHSWSNLVKSRLSPELSYKSGVEYMDVYQTTFMNTNALDY</sequence>
<dbReference type="OrthoDB" id="4062651at2759"/>
<comment type="caution">
    <text evidence="2">The sequence shown here is derived from an EMBL/GenBank/DDBJ whole genome shotgun (WGS) entry which is preliminary data.</text>
</comment>
<dbReference type="PROSITE" id="PS50011">
    <property type="entry name" value="PROTEIN_KINASE_DOM"/>
    <property type="match status" value="1"/>
</dbReference>
<dbReference type="PANTHER" id="PTHR44167:SF24">
    <property type="entry name" value="SERINE_THREONINE-PROTEIN KINASE CHK2"/>
    <property type="match status" value="1"/>
</dbReference>
<protein>
    <submittedName>
        <fullName evidence="2">Ribosomal protein S6 kinase alpha-6</fullName>
    </submittedName>
</protein>
<evidence type="ECO:0000313" key="2">
    <source>
        <dbReference type="EMBL" id="OLY83055.1"/>
    </source>
</evidence>
<keyword evidence="2" id="KW-0418">Kinase</keyword>
<dbReference type="GO" id="GO:0044773">
    <property type="term" value="P:mitotic DNA damage checkpoint signaling"/>
    <property type="evidence" value="ECO:0007669"/>
    <property type="project" value="TreeGrafter"/>
</dbReference>
<dbReference type="CDD" id="cd00180">
    <property type="entry name" value="PKc"/>
    <property type="match status" value="1"/>
</dbReference>
<feature type="domain" description="Protein kinase" evidence="1">
    <location>
        <begin position="98"/>
        <end position="526"/>
    </location>
</feature>
<reference evidence="2 3" key="1">
    <citation type="journal article" date="2016" name="Mol. Biol. Evol.">
        <title>Genome-Wide Survey of Gut Fungi (Harpellales) Reveals the First Horizontally Transferred Ubiquitin Gene from a Mosquito Host.</title>
        <authorList>
            <person name="Wang Y."/>
            <person name="White M.M."/>
            <person name="Kvist S."/>
            <person name="Moncalvo J.M."/>
        </authorList>
    </citation>
    <scope>NUCLEOTIDE SEQUENCE [LARGE SCALE GENOMIC DNA]</scope>
    <source>
        <strain evidence="2 3">ALG-7-W6</strain>
    </source>
</reference>
<evidence type="ECO:0000313" key="3">
    <source>
        <dbReference type="Proteomes" id="UP000187455"/>
    </source>
</evidence>
<dbReference type="STRING" id="133383.A0A1R0H1Q6"/>
<gene>
    <name evidence="2" type="ORF">AYI68_g2815</name>
</gene>
<dbReference type="SUPFAM" id="SSF56112">
    <property type="entry name" value="Protein kinase-like (PK-like)"/>
    <property type="match status" value="1"/>
</dbReference>
<dbReference type="GO" id="GO:0004674">
    <property type="term" value="F:protein serine/threonine kinase activity"/>
    <property type="evidence" value="ECO:0007669"/>
    <property type="project" value="TreeGrafter"/>
</dbReference>
<proteinExistence type="predicted"/>
<dbReference type="PANTHER" id="PTHR44167">
    <property type="entry name" value="OVARIAN-SPECIFIC SERINE/THREONINE-PROTEIN KINASE LOK-RELATED"/>
    <property type="match status" value="1"/>
</dbReference>
<accession>A0A1R0H1Q6</accession>